<proteinExistence type="predicted"/>
<dbReference type="Proteomes" id="UP000030136">
    <property type="component" value="Unassembled WGS sequence"/>
</dbReference>
<evidence type="ECO:0000313" key="2">
    <source>
        <dbReference type="Proteomes" id="UP000030136"/>
    </source>
</evidence>
<organism evidence="1 2">
    <name type="scientific">Porphyromonas crevioricanis</name>
    <dbReference type="NCBI Taxonomy" id="393921"/>
    <lineage>
        <taxon>Bacteria</taxon>
        <taxon>Pseudomonadati</taxon>
        <taxon>Bacteroidota</taxon>
        <taxon>Bacteroidia</taxon>
        <taxon>Bacteroidales</taxon>
        <taxon>Porphyromonadaceae</taxon>
        <taxon>Porphyromonas</taxon>
    </lineage>
</organism>
<protein>
    <recommendedName>
        <fullName evidence="3">Helix-hairpin-helix motif</fullName>
    </recommendedName>
</protein>
<dbReference type="AlphaFoldDB" id="A0AB34PFM5"/>
<evidence type="ECO:0000313" key="1">
    <source>
        <dbReference type="EMBL" id="KGN95035.1"/>
    </source>
</evidence>
<name>A0AB34PFM5_9PORP</name>
<reference evidence="1 2" key="1">
    <citation type="submission" date="2014-08" db="EMBL/GenBank/DDBJ databases">
        <title>Porphyromonas crevioricanis strain:COT-253_OH1447 Genome sequencing.</title>
        <authorList>
            <person name="Wallis C."/>
            <person name="Deusch O."/>
            <person name="O'Flynn C."/>
            <person name="Davis I."/>
            <person name="Jospin G."/>
            <person name="Darling A.E."/>
            <person name="Coil D.A."/>
            <person name="Alexiev A."/>
            <person name="Horsfall A."/>
            <person name="Kirkwood N."/>
            <person name="Harris S."/>
            <person name="Eisen J.A."/>
        </authorList>
    </citation>
    <scope>NUCLEOTIDE SEQUENCE [LARGE SCALE GENOMIC DNA]</scope>
    <source>
        <strain evidence="2">COT-253 OH1447</strain>
    </source>
</reference>
<dbReference type="EMBL" id="JQJC01000012">
    <property type="protein sequence ID" value="KGN95035.1"/>
    <property type="molecule type" value="Genomic_DNA"/>
</dbReference>
<evidence type="ECO:0008006" key="3">
    <source>
        <dbReference type="Google" id="ProtNLM"/>
    </source>
</evidence>
<comment type="caution">
    <text evidence="1">The sequence shown here is derived from an EMBL/GenBank/DDBJ whole genome shotgun (WGS) entry which is preliminary data.</text>
</comment>
<accession>A0AB34PFM5</accession>
<sequence length="673" mass="76597">MSICRIVKQVLRMWQRAMLFLIVALQGFCLLQAQETESSLWLSEIMDKVEQTDMSVEEAELIIQKLHLLIANPIDLNQALESDLRELPFLSDFQIRQFIAYIHRLPNGLSSIWDLKLIPGWDPHTLDLVRPFVIVVPKLQRQTFSGLLPQKGSSMLKIGFRQPLPVEDKQSDYLGSSSAWRFKAAHRIGNRLSAGLVGDLDPGEPFDIRRFGGFDHYSAHLMLSDFGKLRKLVLGDFRLSLGYGLVCNQSIGFLSSRSDRIGRGLVHSFSASENSYQRGIAISLGSKQLFLTLAASRTGLDAREELHSDGKKIIQSFKYSGLHRNKVELDTRHNVNMRSFIGNLHYADTQVECGFLTNIYDWGGSALLRPPGRNRPEKWKNPTLLANSSFYYRYSPGSGRLSVYGEAALDRFGSVAFLQAMSYIAANNGQYSCLLRHFGKEYWAYFGRSSTHFTGIGNEQGLLLSMAEEIGRFRVFSEIDLYRTLVPRYRRKENSSGYRLRLELSPVKSSVFNTKFRASFLRERKGQSNLGLSSVFVYNPEGENWNACLEGRYLHGSKKIEREQVRYKHSYAVGIRANCSFFDNSLRFCLGGILFHSEVGRLFFSERQIELMPQFTGVHGKGGRCYLWGELRIGRAFRLQLKAEHNRVRQTPTDTKAQSAITLSLSYTRNSVL</sequence>
<gene>
    <name evidence="1" type="ORF">HQ38_04390</name>
</gene>